<feature type="non-terminal residue" evidence="1">
    <location>
        <position position="148"/>
    </location>
</feature>
<accession>A0A8J1Y7Q5</accession>
<name>A0A8J1Y7Q5_OWEFU</name>
<sequence length="148" mass="16211">GYSLKPIFSYDDCSAKDYSIEVADEIINYNDLETSEWDACASNAGRIISGVGLLQREACRELTTGQFVRIKLSEDSMDDRYLVLCEVKIFGSKKNEVSVVGKPTYPIPTPRSGPDGGVAVDGSIPAVDPCLPSAFESSTTEPYWMKVR</sequence>
<dbReference type="AlphaFoldDB" id="A0A8J1Y7Q5"/>
<reference evidence="1" key="1">
    <citation type="submission" date="2022-03" db="EMBL/GenBank/DDBJ databases">
        <authorList>
            <person name="Martin C."/>
        </authorList>
    </citation>
    <scope>NUCLEOTIDE SEQUENCE</scope>
</reference>
<gene>
    <name evidence="1" type="ORF">OFUS_LOCUS6965</name>
</gene>
<keyword evidence="2" id="KW-1185">Reference proteome</keyword>
<evidence type="ECO:0000313" key="1">
    <source>
        <dbReference type="EMBL" id="CAH1780252.1"/>
    </source>
</evidence>
<proteinExistence type="predicted"/>
<evidence type="ECO:0000313" key="2">
    <source>
        <dbReference type="Proteomes" id="UP000749559"/>
    </source>
</evidence>
<comment type="caution">
    <text evidence="1">The sequence shown here is derived from an EMBL/GenBank/DDBJ whole genome shotgun (WGS) entry which is preliminary data.</text>
</comment>
<protein>
    <submittedName>
        <fullName evidence="1">Uncharacterized protein</fullName>
    </submittedName>
</protein>
<dbReference type="Gene3D" id="2.60.120.260">
    <property type="entry name" value="Galactose-binding domain-like"/>
    <property type="match status" value="1"/>
</dbReference>
<dbReference type="EMBL" id="CAIIXF020000003">
    <property type="protein sequence ID" value="CAH1780252.1"/>
    <property type="molecule type" value="Genomic_DNA"/>
</dbReference>
<organism evidence="1 2">
    <name type="scientific">Owenia fusiformis</name>
    <name type="common">Polychaete worm</name>
    <dbReference type="NCBI Taxonomy" id="6347"/>
    <lineage>
        <taxon>Eukaryota</taxon>
        <taxon>Metazoa</taxon>
        <taxon>Spiralia</taxon>
        <taxon>Lophotrochozoa</taxon>
        <taxon>Annelida</taxon>
        <taxon>Polychaeta</taxon>
        <taxon>Sedentaria</taxon>
        <taxon>Canalipalpata</taxon>
        <taxon>Sabellida</taxon>
        <taxon>Oweniida</taxon>
        <taxon>Oweniidae</taxon>
        <taxon>Owenia</taxon>
    </lineage>
</organism>
<dbReference type="Proteomes" id="UP000749559">
    <property type="component" value="Unassembled WGS sequence"/>
</dbReference>